<dbReference type="InterPro" id="IPR027640">
    <property type="entry name" value="Kinesin-like_fam"/>
</dbReference>
<keyword evidence="2" id="KW-0067">ATP-binding</keyword>
<dbReference type="Proteomes" id="UP001165090">
    <property type="component" value="Unassembled WGS sequence"/>
</dbReference>
<name>A0ABQ5RZZ0_9CHLO</name>
<evidence type="ECO:0000313" key="6">
    <source>
        <dbReference type="EMBL" id="GLI63210.1"/>
    </source>
</evidence>
<dbReference type="Pfam" id="PF00225">
    <property type="entry name" value="Kinesin"/>
    <property type="match status" value="1"/>
</dbReference>
<feature type="compositionally biased region" description="Polar residues" evidence="4">
    <location>
        <begin position="201"/>
        <end position="210"/>
    </location>
</feature>
<evidence type="ECO:0000256" key="3">
    <source>
        <dbReference type="SAM" id="Coils"/>
    </source>
</evidence>
<evidence type="ECO:0000256" key="1">
    <source>
        <dbReference type="ARBA" id="ARBA00023175"/>
    </source>
</evidence>
<feature type="non-terminal residue" evidence="6">
    <location>
        <position position="1050"/>
    </location>
</feature>
<reference evidence="6 7" key="1">
    <citation type="journal article" date="2023" name="IScience">
        <title>Expanded male sex-determining region conserved during the evolution of homothallism in the green alga Volvox.</title>
        <authorList>
            <person name="Yamamoto K."/>
            <person name="Matsuzaki R."/>
            <person name="Mahakham W."/>
            <person name="Heman W."/>
            <person name="Sekimoto H."/>
            <person name="Kawachi M."/>
            <person name="Minakuchi Y."/>
            <person name="Toyoda A."/>
            <person name="Nozaki H."/>
        </authorList>
    </citation>
    <scope>NUCLEOTIDE SEQUENCE [LARGE SCALE GENOMIC DNA]</scope>
    <source>
        <strain evidence="6 7">NIES-4468</strain>
    </source>
</reference>
<feature type="domain" description="Kinesin motor" evidence="5">
    <location>
        <begin position="661"/>
        <end position="1050"/>
    </location>
</feature>
<evidence type="ECO:0000313" key="7">
    <source>
        <dbReference type="Proteomes" id="UP001165090"/>
    </source>
</evidence>
<dbReference type="InterPro" id="IPR001752">
    <property type="entry name" value="Kinesin_motor_dom"/>
</dbReference>
<dbReference type="SMART" id="SM00129">
    <property type="entry name" value="KISc"/>
    <property type="match status" value="1"/>
</dbReference>
<protein>
    <recommendedName>
        <fullName evidence="5">Kinesin motor domain-containing protein</fullName>
    </recommendedName>
</protein>
<feature type="region of interest" description="Disordered" evidence="4">
    <location>
        <begin position="10"/>
        <end position="60"/>
    </location>
</feature>
<keyword evidence="1 2" id="KW-0505">Motor protein</keyword>
<keyword evidence="2" id="KW-0547">Nucleotide-binding</keyword>
<dbReference type="PANTHER" id="PTHR47972">
    <property type="entry name" value="KINESIN-LIKE PROTEIN KLP-3"/>
    <property type="match status" value="1"/>
</dbReference>
<feature type="compositionally biased region" description="Pro residues" evidence="4">
    <location>
        <begin position="323"/>
        <end position="339"/>
    </location>
</feature>
<dbReference type="PROSITE" id="PS50067">
    <property type="entry name" value="KINESIN_MOTOR_2"/>
    <property type="match status" value="1"/>
</dbReference>
<proteinExistence type="inferred from homology"/>
<evidence type="ECO:0000259" key="5">
    <source>
        <dbReference type="PROSITE" id="PS50067"/>
    </source>
</evidence>
<feature type="compositionally biased region" description="Acidic residues" evidence="4">
    <location>
        <begin position="221"/>
        <end position="236"/>
    </location>
</feature>
<dbReference type="InterPro" id="IPR036961">
    <property type="entry name" value="Kinesin_motor_dom_sf"/>
</dbReference>
<feature type="region of interest" description="Disordered" evidence="4">
    <location>
        <begin position="785"/>
        <end position="807"/>
    </location>
</feature>
<gene>
    <name evidence="6" type="ORF">VaNZ11_006063</name>
</gene>
<evidence type="ECO:0000256" key="4">
    <source>
        <dbReference type="SAM" id="MobiDB-lite"/>
    </source>
</evidence>
<feature type="region of interest" description="Disordered" evidence="4">
    <location>
        <begin position="197"/>
        <end position="347"/>
    </location>
</feature>
<feature type="compositionally biased region" description="Low complexity" evidence="4">
    <location>
        <begin position="237"/>
        <end position="247"/>
    </location>
</feature>
<comment type="similarity">
    <text evidence="2">Belongs to the TRAFAC class myosin-kinesin ATPase superfamily. Kinesin family.</text>
</comment>
<keyword evidence="7" id="KW-1185">Reference proteome</keyword>
<feature type="binding site" evidence="2">
    <location>
        <begin position="738"/>
        <end position="745"/>
    </location>
    <ligand>
        <name>ATP</name>
        <dbReference type="ChEBI" id="CHEBI:30616"/>
    </ligand>
</feature>
<sequence length="1050" mass="109638">ELEERLYKKELEAPAIGHRAPLDSSDGVGAYGGASRHLHESQDQSQHQQEQLMRTPVGPVLPAAPRLRDSFLATLRESWAKLELHAGGGGGAATAAAMASATGATAAVPMRSLDMVASPTRVGPSTNAAAPVASAAVAVAVTVPAHVKTMSGAVEADGGGGAYIAADDVGPPLDTKPSVDDLQAGNFNFSTHLVVDYSKPTHGSPTTPGQRLQMGEKSDGSGEEEPDSGGDGDDGDSLSSVGSSGMGYDTSAAEQELERRRSSMTGALMPKSLGGSTSGVIHGSVPSQPRSGGGGSRRPPLPPPSRQGSSSRYASESGSGPTTGPPPSNQLLPLQPPQPTGGMPSRAAAWSGTVLSKLGLAFGRDRGSGAATIDPRDGSTFARNSAAGSLQLPIPLFRPPTMGTGAGSDAAFSDRALEGQLAAGGELGPMRSDAAGGSSGSYYRYVFDPADVQAEMEVTARVRRAAAEALMEANSKLAEAKAAQAALQQQVEQAKQLEQELEVLRADCSAAQAAKAAMEDEMATARRQLEAMKETEASLQAELEGVRSQADIWRSSKGGESEKLKQENTLLRSQLTNRLSELQSCRSRLSEGEAERQRLLREAEELRNKIQWLTKINLQLETAASQLNDTRRAASEWQERFMRERNVRRRLHDQLQLLRGNIRVMCRVRPVTVGQRDMVSYPLEGLLAISPPDKKYQEFEFDHVFVPSASQSAVFEEGVAPLVRGVTEGRNACVLAYGQAGSGKTYTLQGAPEDPGICLRALKELLRIAKEESGGGGAAAATTAASAVPSRCSSNPGDVTSADTGDAAAVEGEGAATGTDATTVPDIQLLVPAAAAADAFATSRGRYSFSFSMLQIHNEEVYDLLAPGVGEEGGAAVKALEVSTCGPGELPPGADRVPGTTWRPVVSVEGGEALLQEGGRNRAAIALVLNAPNNRSHVLMSVRVEVAAVATDGARPTVSTLHFADLAGFERGEKNDSAGQQAREAHSINRSLSVLGDVISALQRRTSNVPFRNSKLTSVLQDALCGDSKVLLLCNIAPEATSASETVSSL</sequence>
<keyword evidence="3" id="KW-0175">Coiled coil</keyword>
<organism evidence="6 7">
    <name type="scientific">Volvox africanus</name>
    <dbReference type="NCBI Taxonomy" id="51714"/>
    <lineage>
        <taxon>Eukaryota</taxon>
        <taxon>Viridiplantae</taxon>
        <taxon>Chlorophyta</taxon>
        <taxon>core chlorophytes</taxon>
        <taxon>Chlorophyceae</taxon>
        <taxon>CS clade</taxon>
        <taxon>Chlamydomonadales</taxon>
        <taxon>Volvocaceae</taxon>
        <taxon>Volvox</taxon>
    </lineage>
</organism>
<feature type="compositionally biased region" description="Low complexity" evidence="4">
    <location>
        <begin position="43"/>
        <end position="52"/>
    </location>
</feature>
<feature type="non-terminal residue" evidence="6">
    <location>
        <position position="1"/>
    </location>
</feature>
<dbReference type="InterPro" id="IPR027417">
    <property type="entry name" value="P-loop_NTPase"/>
</dbReference>
<feature type="coiled-coil region" evidence="3">
    <location>
        <begin position="582"/>
        <end position="640"/>
    </location>
</feature>
<dbReference type="PRINTS" id="PR00380">
    <property type="entry name" value="KINESINHEAVY"/>
</dbReference>
<dbReference type="Gene3D" id="3.40.850.10">
    <property type="entry name" value="Kinesin motor domain"/>
    <property type="match status" value="1"/>
</dbReference>
<accession>A0ABQ5RZZ0</accession>
<feature type="compositionally biased region" description="Low complexity" evidence="4">
    <location>
        <begin position="306"/>
        <end position="322"/>
    </location>
</feature>
<feature type="coiled-coil region" evidence="3">
    <location>
        <begin position="463"/>
        <end position="549"/>
    </location>
</feature>
<dbReference type="SUPFAM" id="SSF52540">
    <property type="entry name" value="P-loop containing nucleoside triphosphate hydrolases"/>
    <property type="match status" value="1"/>
</dbReference>
<dbReference type="PANTHER" id="PTHR47972:SF28">
    <property type="entry name" value="KINESIN-LIKE PROTEIN KLP-3"/>
    <property type="match status" value="1"/>
</dbReference>
<evidence type="ECO:0000256" key="2">
    <source>
        <dbReference type="PROSITE-ProRule" id="PRU00283"/>
    </source>
</evidence>
<comment type="caution">
    <text evidence="6">The sequence shown here is derived from an EMBL/GenBank/DDBJ whole genome shotgun (WGS) entry which is preliminary data.</text>
</comment>
<dbReference type="EMBL" id="BSDZ01000014">
    <property type="protein sequence ID" value="GLI63210.1"/>
    <property type="molecule type" value="Genomic_DNA"/>
</dbReference>